<proteinExistence type="predicted"/>
<comment type="caution">
    <text evidence="2">The sequence shown here is derived from an EMBL/GenBank/DDBJ whole genome shotgun (WGS) entry which is preliminary data.</text>
</comment>
<dbReference type="PIRSF" id="PIRSF004548">
    <property type="entry name" value="CreD"/>
    <property type="match status" value="1"/>
</dbReference>
<evidence type="ECO:0000313" key="2">
    <source>
        <dbReference type="EMBL" id="MBE8712739.1"/>
    </source>
</evidence>
<feature type="transmembrane region" description="Helical" evidence="1">
    <location>
        <begin position="444"/>
        <end position="464"/>
    </location>
</feature>
<dbReference type="RefSeq" id="WP_196935972.1">
    <property type="nucleotide sequence ID" value="NZ_MU158698.1"/>
</dbReference>
<evidence type="ECO:0000313" key="3">
    <source>
        <dbReference type="Proteomes" id="UP000616201"/>
    </source>
</evidence>
<dbReference type="InterPro" id="IPR010364">
    <property type="entry name" value="Uncharacterised_IM_CreD"/>
</dbReference>
<feature type="transmembrane region" description="Helical" evidence="1">
    <location>
        <begin position="12"/>
        <end position="32"/>
    </location>
</feature>
<evidence type="ECO:0000256" key="1">
    <source>
        <dbReference type="SAM" id="Phobius"/>
    </source>
</evidence>
<feature type="transmembrane region" description="Helical" evidence="1">
    <location>
        <begin position="365"/>
        <end position="385"/>
    </location>
</feature>
<protein>
    <submittedName>
        <fullName evidence="2">Cell envelope integrity protein CreD</fullName>
    </submittedName>
</protein>
<sequence>MENRPQTFLESVTNSVFLKLAIMLILTLLLLIPMNLVNDLIRERNARNKEVSKEITSKWGGNQVISSPVIAIPYKVFVNKQLPNDKNEYYTVVEEDKEWIFLLPDHVQIKSHVNPDMRKRGIYESVVYTSDIKLTGDFPEIDLSKLKIKHDNIDWGNAKMVFGITDLKGLSESPEVQYGTDSFVMNTNLSELNLFESNLITDLALTDASSTKKSFSIDLKIRGSQSLNFFPLANQTTIQVDGKWNHPSFNGGYLPDERLVEKDTFSGTWNIPVFSRKFSQQWNGSASRLYDTFVDSDQNLTDFPEPKTTTSSSVSSSDFVSIDFLPDVDNYQKTTRVAKYGILIILLTFVSLLFTELLKKQRIHLIQYVLIGAAMVLFYSLLLSISEHLGFNWAYAIAAVATVILIASFIGSITKNSKTALVFAGILSGFYGFIYMLLQLRDFSLIVGTIGVFIILAVLMRLSTKVNWYQFEQK</sequence>
<dbReference type="GO" id="GO:0005886">
    <property type="term" value="C:plasma membrane"/>
    <property type="evidence" value="ECO:0007669"/>
    <property type="project" value="TreeGrafter"/>
</dbReference>
<keyword evidence="1" id="KW-0472">Membrane</keyword>
<reference evidence="2" key="1">
    <citation type="submission" date="2018-02" db="EMBL/GenBank/DDBJ databases">
        <authorList>
            <person name="Vasarhelyi B.M."/>
            <person name="Deshmukh S."/>
            <person name="Balint B."/>
            <person name="Kukolya J."/>
        </authorList>
    </citation>
    <scope>NUCLEOTIDE SEQUENCE</scope>
    <source>
        <strain evidence="2">KB22</strain>
    </source>
</reference>
<feature type="transmembrane region" description="Helical" evidence="1">
    <location>
        <begin position="420"/>
        <end position="438"/>
    </location>
</feature>
<feature type="transmembrane region" description="Helical" evidence="1">
    <location>
        <begin position="391"/>
        <end position="413"/>
    </location>
</feature>
<name>A0A928YPA5_9SPHI</name>
<keyword evidence="1" id="KW-0812">Transmembrane</keyword>
<dbReference type="Pfam" id="PF06123">
    <property type="entry name" value="CreD"/>
    <property type="match status" value="1"/>
</dbReference>
<keyword evidence="1" id="KW-1133">Transmembrane helix</keyword>
<accession>A0A928YPA5</accession>
<dbReference type="PANTHER" id="PTHR30092">
    <property type="entry name" value="INNER MEMBRANE PROTEIN CRED"/>
    <property type="match status" value="1"/>
</dbReference>
<organism evidence="2 3">
    <name type="scientific">Sphingobacterium hungaricum</name>
    <dbReference type="NCBI Taxonomy" id="2082723"/>
    <lineage>
        <taxon>Bacteria</taxon>
        <taxon>Pseudomonadati</taxon>
        <taxon>Bacteroidota</taxon>
        <taxon>Sphingobacteriia</taxon>
        <taxon>Sphingobacteriales</taxon>
        <taxon>Sphingobacteriaceae</taxon>
        <taxon>Sphingobacterium</taxon>
    </lineage>
</organism>
<feature type="transmembrane region" description="Helical" evidence="1">
    <location>
        <begin position="340"/>
        <end position="358"/>
    </location>
</feature>
<gene>
    <name evidence="2" type="ORF">C4F49_03485</name>
</gene>
<keyword evidence="3" id="KW-1185">Reference proteome</keyword>
<dbReference type="PANTHER" id="PTHR30092:SF0">
    <property type="entry name" value="INNER MEMBRANE PROTEIN CRED"/>
    <property type="match status" value="1"/>
</dbReference>
<dbReference type="AlphaFoldDB" id="A0A928YPA5"/>
<dbReference type="EMBL" id="PRDK01000003">
    <property type="protein sequence ID" value="MBE8712739.1"/>
    <property type="molecule type" value="Genomic_DNA"/>
</dbReference>
<dbReference type="Proteomes" id="UP000616201">
    <property type="component" value="Unassembled WGS sequence"/>
</dbReference>
<dbReference type="NCBIfam" id="NF008712">
    <property type="entry name" value="PRK11715.1-1"/>
    <property type="match status" value="1"/>
</dbReference>